<dbReference type="STRING" id="75743.A0A401PU45"/>
<gene>
    <name evidence="2" type="ORF">scyTo_0015529</name>
</gene>
<keyword evidence="1" id="KW-0732">Signal</keyword>
<reference evidence="2 3" key="1">
    <citation type="journal article" date="2018" name="Nat. Ecol. Evol.">
        <title>Shark genomes provide insights into elasmobranch evolution and the origin of vertebrates.</title>
        <authorList>
            <person name="Hara Y"/>
            <person name="Yamaguchi K"/>
            <person name="Onimaru K"/>
            <person name="Kadota M"/>
            <person name="Koyanagi M"/>
            <person name="Keeley SD"/>
            <person name="Tatsumi K"/>
            <person name="Tanaka K"/>
            <person name="Motone F"/>
            <person name="Kageyama Y"/>
            <person name="Nozu R"/>
            <person name="Adachi N"/>
            <person name="Nishimura O"/>
            <person name="Nakagawa R"/>
            <person name="Tanegashima C"/>
            <person name="Kiyatake I"/>
            <person name="Matsumoto R"/>
            <person name="Murakumo K"/>
            <person name="Nishida K"/>
            <person name="Terakita A"/>
            <person name="Kuratani S"/>
            <person name="Sato K"/>
            <person name="Hyodo S Kuraku.S."/>
        </authorList>
    </citation>
    <scope>NUCLEOTIDE SEQUENCE [LARGE SCALE GENOMIC DNA]</scope>
</reference>
<evidence type="ECO:0000256" key="1">
    <source>
        <dbReference type="SAM" id="SignalP"/>
    </source>
</evidence>
<comment type="caution">
    <text evidence="2">The sequence shown here is derived from an EMBL/GenBank/DDBJ whole genome shotgun (WGS) entry which is preliminary data.</text>
</comment>
<organism evidence="2 3">
    <name type="scientific">Scyliorhinus torazame</name>
    <name type="common">Cloudy catshark</name>
    <name type="synonym">Catulus torazame</name>
    <dbReference type="NCBI Taxonomy" id="75743"/>
    <lineage>
        <taxon>Eukaryota</taxon>
        <taxon>Metazoa</taxon>
        <taxon>Chordata</taxon>
        <taxon>Craniata</taxon>
        <taxon>Vertebrata</taxon>
        <taxon>Chondrichthyes</taxon>
        <taxon>Elasmobranchii</taxon>
        <taxon>Galeomorphii</taxon>
        <taxon>Galeoidea</taxon>
        <taxon>Carcharhiniformes</taxon>
        <taxon>Scyliorhinidae</taxon>
        <taxon>Scyliorhinus</taxon>
    </lineage>
</organism>
<keyword evidence="3" id="KW-1185">Reference proteome</keyword>
<protein>
    <submittedName>
        <fullName evidence="2">Uncharacterized protein</fullName>
    </submittedName>
</protein>
<feature type="signal peptide" evidence="1">
    <location>
        <begin position="1"/>
        <end position="20"/>
    </location>
</feature>
<evidence type="ECO:0000313" key="3">
    <source>
        <dbReference type="Proteomes" id="UP000288216"/>
    </source>
</evidence>
<evidence type="ECO:0000313" key="2">
    <source>
        <dbReference type="EMBL" id="GCB76660.1"/>
    </source>
</evidence>
<name>A0A401PU45_SCYTO</name>
<dbReference type="EMBL" id="BFAA01008844">
    <property type="protein sequence ID" value="GCB76660.1"/>
    <property type="molecule type" value="Genomic_DNA"/>
</dbReference>
<proteinExistence type="predicted"/>
<feature type="chain" id="PRO_5019053634" evidence="1">
    <location>
        <begin position="21"/>
        <end position="91"/>
    </location>
</feature>
<dbReference type="Proteomes" id="UP000288216">
    <property type="component" value="Unassembled WGS sequence"/>
</dbReference>
<accession>A0A401PU45</accession>
<dbReference type="AlphaFoldDB" id="A0A401PU45"/>
<sequence length="91" mass="10133">MWTILITILWVSISAQPSEGGTLTTQRGIPCPRVHGDGWKVQNQEQYANISGFNLLRRFSLFKTPAVKKIKNPTGSLIVKLGKLSLVRPTE</sequence>
<dbReference type="OrthoDB" id="5983381at2759"/>